<keyword evidence="3" id="KW-1185">Reference proteome</keyword>
<evidence type="ECO:0008006" key="4">
    <source>
        <dbReference type="Google" id="ProtNLM"/>
    </source>
</evidence>
<evidence type="ECO:0000313" key="3">
    <source>
        <dbReference type="Proteomes" id="UP000799291"/>
    </source>
</evidence>
<sequence>MTLIYRIQSLILLFSTVILIKPTHLTCATLSCPSVRNGDASWPPLSPCRQFPLGARNACFNTPLHG</sequence>
<dbReference type="EMBL" id="MU005608">
    <property type="protein sequence ID" value="KAF2678856.1"/>
    <property type="molecule type" value="Genomic_DNA"/>
</dbReference>
<proteinExistence type="predicted"/>
<dbReference type="AlphaFoldDB" id="A0A6G1IKU1"/>
<name>A0A6G1IKU1_9PLEO</name>
<dbReference type="Proteomes" id="UP000799291">
    <property type="component" value="Unassembled WGS sequence"/>
</dbReference>
<organism evidence="2 3">
    <name type="scientific">Lentithecium fluviatile CBS 122367</name>
    <dbReference type="NCBI Taxonomy" id="1168545"/>
    <lineage>
        <taxon>Eukaryota</taxon>
        <taxon>Fungi</taxon>
        <taxon>Dikarya</taxon>
        <taxon>Ascomycota</taxon>
        <taxon>Pezizomycotina</taxon>
        <taxon>Dothideomycetes</taxon>
        <taxon>Pleosporomycetidae</taxon>
        <taxon>Pleosporales</taxon>
        <taxon>Massarineae</taxon>
        <taxon>Lentitheciaceae</taxon>
        <taxon>Lentithecium</taxon>
    </lineage>
</organism>
<protein>
    <recommendedName>
        <fullName evidence="4">Secreted protein</fullName>
    </recommendedName>
</protein>
<accession>A0A6G1IKU1</accession>
<dbReference type="PROSITE" id="PS51257">
    <property type="entry name" value="PROKAR_LIPOPROTEIN"/>
    <property type="match status" value="1"/>
</dbReference>
<feature type="signal peptide" evidence="1">
    <location>
        <begin position="1"/>
        <end position="28"/>
    </location>
</feature>
<keyword evidence="1" id="KW-0732">Signal</keyword>
<reference evidence="2" key="1">
    <citation type="journal article" date="2020" name="Stud. Mycol.">
        <title>101 Dothideomycetes genomes: a test case for predicting lifestyles and emergence of pathogens.</title>
        <authorList>
            <person name="Haridas S."/>
            <person name="Albert R."/>
            <person name="Binder M."/>
            <person name="Bloem J."/>
            <person name="Labutti K."/>
            <person name="Salamov A."/>
            <person name="Andreopoulos B."/>
            <person name="Baker S."/>
            <person name="Barry K."/>
            <person name="Bills G."/>
            <person name="Bluhm B."/>
            <person name="Cannon C."/>
            <person name="Castanera R."/>
            <person name="Culley D."/>
            <person name="Daum C."/>
            <person name="Ezra D."/>
            <person name="Gonzalez J."/>
            <person name="Henrissat B."/>
            <person name="Kuo A."/>
            <person name="Liang C."/>
            <person name="Lipzen A."/>
            <person name="Lutzoni F."/>
            <person name="Magnuson J."/>
            <person name="Mondo S."/>
            <person name="Nolan M."/>
            <person name="Ohm R."/>
            <person name="Pangilinan J."/>
            <person name="Park H.-J."/>
            <person name="Ramirez L."/>
            <person name="Alfaro M."/>
            <person name="Sun H."/>
            <person name="Tritt A."/>
            <person name="Yoshinaga Y."/>
            <person name="Zwiers L.-H."/>
            <person name="Turgeon B."/>
            <person name="Goodwin S."/>
            <person name="Spatafora J."/>
            <person name="Crous P."/>
            <person name="Grigoriev I."/>
        </authorList>
    </citation>
    <scope>NUCLEOTIDE SEQUENCE</scope>
    <source>
        <strain evidence="2">CBS 122367</strain>
    </source>
</reference>
<feature type="chain" id="PRO_5026343750" description="Secreted protein" evidence="1">
    <location>
        <begin position="29"/>
        <end position="66"/>
    </location>
</feature>
<evidence type="ECO:0000313" key="2">
    <source>
        <dbReference type="EMBL" id="KAF2678856.1"/>
    </source>
</evidence>
<gene>
    <name evidence="2" type="ORF">K458DRAFT_133305</name>
</gene>
<evidence type="ECO:0000256" key="1">
    <source>
        <dbReference type="SAM" id="SignalP"/>
    </source>
</evidence>